<keyword evidence="2" id="KW-0863">Zinc-finger</keyword>
<evidence type="ECO:0000256" key="4">
    <source>
        <dbReference type="PROSITE-ProRule" id="PRU00510"/>
    </source>
</evidence>
<keyword evidence="3" id="KW-0862">Zinc</keyword>
<gene>
    <name evidence="6" type="ORF">SAMN05216257_102143</name>
</gene>
<evidence type="ECO:0000256" key="1">
    <source>
        <dbReference type="ARBA" id="ARBA00022723"/>
    </source>
</evidence>
<dbReference type="AlphaFoldDB" id="A0A1G9AHD0"/>
<feature type="zinc finger region" description="dksA C4-type" evidence="4">
    <location>
        <begin position="87"/>
        <end position="111"/>
    </location>
</feature>
<feature type="domain" description="Zinc finger DksA/TraR C4-type" evidence="5">
    <location>
        <begin position="82"/>
        <end position="113"/>
    </location>
</feature>
<evidence type="ECO:0000313" key="6">
    <source>
        <dbReference type="EMBL" id="SDK26759.1"/>
    </source>
</evidence>
<dbReference type="OrthoDB" id="1121111at2"/>
<name>A0A1G9AHD0_9RHOB</name>
<dbReference type="Gene3D" id="1.20.120.910">
    <property type="entry name" value="DksA, coiled-coil domain"/>
    <property type="match status" value="1"/>
</dbReference>
<sequence>MPLSQDDLNLLRNRLLEELAGLENAEALGQSGQRTVELDQQAVGRLTRMDALQSQAMSKAEAALRARRRRAIHAALARMDEGEYGYCCDCGEEIAPRRLEIDPAAATCVSCASAR</sequence>
<organism evidence="6 7">
    <name type="scientific">Meinhardsimonia xiamenensis</name>
    <dbReference type="NCBI Taxonomy" id="990712"/>
    <lineage>
        <taxon>Bacteria</taxon>
        <taxon>Pseudomonadati</taxon>
        <taxon>Pseudomonadota</taxon>
        <taxon>Alphaproteobacteria</taxon>
        <taxon>Rhodobacterales</taxon>
        <taxon>Paracoccaceae</taxon>
        <taxon>Meinhardsimonia</taxon>
    </lineage>
</organism>
<dbReference type="PANTHER" id="PTHR33823">
    <property type="entry name" value="RNA POLYMERASE-BINDING TRANSCRIPTION FACTOR DKSA-RELATED"/>
    <property type="match status" value="1"/>
</dbReference>
<reference evidence="7" key="1">
    <citation type="submission" date="2016-10" db="EMBL/GenBank/DDBJ databases">
        <authorList>
            <person name="Varghese N."/>
            <person name="Submissions S."/>
        </authorList>
    </citation>
    <scope>NUCLEOTIDE SEQUENCE [LARGE SCALE GENOMIC DNA]</scope>
    <source>
        <strain evidence="7">CGMCC 1.10789</strain>
    </source>
</reference>
<dbReference type="RefSeq" id="WP_092498691.1">
    <property type="nucleotide sequence ID" value="NZ_FNFV01000002.1"/>
</dbReference>
<dbReference type="SUPFAM" id="SSF57716">
    <property type="entry name" value="Glucocorticoid receptor-like (DNA-binding domain)"/>
    <property type="match status" value="1"/>
</dbReference>
<accession>A0A1G9AHD0</accession>
<dbReference type="PROSITE" id="PS51128">
    <property type="entry name" value="ZF_DKSA_2"/>
    <property type="match status" value="1"/>
</dbReference>
<dbReference type="InterPro" id="IPR000962">
    <property type="entry name" value="Znf_DskA_TraR"/>
</dbReference>
<evidence type="ECO:0000259" key="5">
    <source>
        <dbReference type="Pfam" id="PF01258"/>
    </source>
</evidence>
<dbReference type="STRING" id="990712.SAMN05216257_102143"/>
<protein>
    <submittedName>
        <fullName evidence="6">Transcriptional regulator, TraR/DksA family</fullName>
    </submittedName>
</protein>
<dbReference type="GO" id="GO:0008270">
    <property type="term" value="F:zinc ion binding"/>
    <property type="evidence" value="ECO:0007669"/>
    <property type="project" value="UniProtKB-KW"/>
</dbReference>
<dbReference type="Pfam" id="PF01258">
    <property type="entry name" value="zf-dskA_traR"/>
    <property type="match status" value="1"/>
</dbReference>
<dbReference type="Proteomes" id="UP000199328">
    <property type="component" value="Unassembled WGS sequence"/>
</dbReference>
<evidence type="ECO:0000256" key="2">
    <source>
        <dbReference type="ARBA" id="ARBA00022771"/>
    </source>
</evidence>
<dbReference type="PANTHER" id="PTHR33823:SF4">
    <property type="entry name" value="GENERAL STRESS PROTEIN 16O"/>
    <property type="match status" value="1"/>
</dbReference>
<keyword evidence="7" id="KW-1185">Reference proteome</keyword>
<evidence type="ECO:0000256" key="3">
    <source>
        <dbReference type="ARBA" id="ARBA00022833"/>
    </source>
</evidence>
<dbReference type="EMBL" id="FNFV01000002">
    <property type="protein sequence ID" value="SDK26759.1"/>
    <property type="molecule type" value="Genomic_DNA"/>
</dbReference>
<proteinExistence type="predicted"/>
<evidence type="ECO:0000313" key="7">
    <source>
        <dbReference type="Proteomes" id="UP000199328"/>
    </source>
</evidence>
<keyword evidence="1" id="KW-0479">Metal-binding</keyword>